<reference evidence="1 2" key="1">
    <citation type="submission" date="2018-05" db="EMBL/GenBank/DDBJ databases">
        <title>Rhodohalobacter halophilus gen. nov., sp. nov., a moderately halophilic member of the family Balneolaceae.</title>
        <authorList>
            <person name="Liu Z.-W."/>
        </authorList>
    </citation>
    <scope>NUCLEOTIDE SEQUENCE [LARGE SCALE GENOMIC DNA]</scope>
    <source>
        <strain evidence="1 2">8A47</strain>
    </source>
</reference>
<dbReference type="EMBL" id="QGGB01000003">
    <property type="protein sequence ID" value="PWN07554.1"/>
    <property type="molecule type" value="Genomic_DNA"/>
</dbReference>
<name>A0A316TXX4_9BACT</name>
<evidence type="ECO:0000313" key="1">
    <source>
        <dbReference type="EMBL" id="PWN07554.1"/>
    </source>
</evidence>
<dbReference type="Proteomes" id="UP000245533">
    <property type="component" value="Unassembled WGS sequence"/>
</dbReference>
<organism evidence="1 2">
    <name type="scientific">Rhodohalobacter mucosus</name>
    <dbReference type="NCBI Taxonomy" id="2079485"/>
    <lineage>
        <taxon>Bacteria</taxon>
        <taxon>Pseudomonadati</taxon>
        <taxon>Balneolota</taxon>
        <taxon>Balneolia</taxon>
        <taxon>Balneolales</taxon>
        <taxon>Balneolaceae</taxon>
        <taxon>Rhodohalobacter</taxon>
    </lineage>
</organism>
<proteinExistence type="predicted"/>
<dbReference type="OrthoDB" id="1524252at2"/>
<sequence>MMAHREVTQEQFEHLLDDVTYLQDEAEALKYVIDQVPYSETPPDQMSILDMLRYLDFLQVHHFRPVVEEVFSENRILSVTPLSEKEKDFQTATDSAEKEETDVFTVLKKIIKHRAALTNVVRKIPLIDWERELKDSDGNRKNLFTFASEMVSAERKILKEIADLVLIHQNEKLSNREINQKVEQRKSEMDQ</sequence>
<dbReference type="AlphaFoldDB" id="A0A316TXX4"/>
<accession>A0A316TXX4</accession>
<protein>
    <submittedName>
        <fullName evidence="1">Uncharacterized protein</fullName>
    </submittedName>
</protein>
<keyword evidence="2" id="KW-1185">Reference proteome</keyword>
<comment type="caution">
    <text evidence="1">The sequence shown here is derived from an EMBL/GenBank/DDBJ whole genome shotgun (WGS) entry which is preliminary data.</text>
</comment>
<evidence type="ECO:0000313" key="2">
    <source>
        <dbReference type="Proteomes" id="UP000245533"/>
    </source>
</evidence>
<gene>
    <name evidence="1" type="ORF">DDZ15_04675</name>
</gene>
<dbReference type="RefSeq" id="WP_109645379.1">
    <property type="nucleotide sequence ID" value="NZ_QGGB01000003.1"/>
</dbReference>